<dbReference type="Pfam" id="PF00161">
    <property type="entry name" value="RIP"/>
    <property type="match status" value="1"/>
</dbReference>
<comment type="caution">
    <text evidence="2">The sequence shown here is derived from an EMBL/GenBank/DDBJ whole genome shotgun (WGS) entry which is preliminary data.</text>
</comment>
<keyword evidence="1" id="KW-0800">Toxin</keyword>
<dbReference type="EMBL" id="JACEFO010001700">
    <property type="protein sequence ID" value="KAF8719944.1"/>
    <property type="molecule type" value="Genomic_DNA"/>
</dbReference>
<name>A0A835EY84_9POAL</name>
<dbReference type="GO" id="GO:0090729">
    <property type="term" value="F:toxin activity"/>
    <property type="evidence" value="ECO:0007669"/>
    <property type="project" value="UniProtKB-KW"/>
</dbReference>
<dbReference type="GO" id="GO:0030598">
    <property type="term" value="F:rRNA N-glycosylase activity"/>
    <property type="evidence" value="ECO:0007669"/>
    <property type="project" value="UniProtKB-EC"/>
</dbReference>
<keyword evidence="3" id="KW-1185">Reference proteome</keyword>
<sequence>MDGPVLTAELDVSRGSSYGDFISGVRDQLVVHAGATRRTTTSTSQLAFTDSYEDMKGTAELPLERVTLGKEELEAAVKQLAAAPGGQPAGDCEISDAHGGDGLRGHQVKKWRSLSQRWIGAALYGQPFGQPLAVAGADGRQQGVPQHLLAPVKIDCQDHAMMALGVVLNRQGPLQDEHKQALDEHWRTVRAQARKLDRERN</sequence>
<dbReference type="InterPro" id="IPR001574">
    <property type="entry name" value="Ribosome_inactivat_prot"/>
</dbReference>
<dbReference type="GO" id="GO:0006952">
    <property type="term" value="P:defense response"/>
    <property type="evidence" value="ECO:0007669"/>
    <property type="project" value="UniProtKB-KW"/>
</dbReference>
<dbReference type="SUPFAM" id="SSF56371">
    <property type="entry name" value="Ribosome inactivating proteins (RIP)"/>
    <property type="match status" value="1"/>
</dbReference>
<proteinExistence type="inferred from homology"/>
<dbReference type="GO" id="GO:0017148">
    <property type="term" value="P:negative regulation of translation"/>
    <property type="evidence" value="ECO:0007669"/>
    <property type="project" value="UniProtKB-KW"/>
</dbReference>
<dbReference type="InterPro" id="IPR016138">
    <property type="entry name" value="Ribosome_inactivat_prot_sub1"/>
</dbReference>
<dbReference type="AlphaFoldDB" id="A0A835EY84"/>
<evidence type="ECO:0000313" key="3">
    <source>
        <dbReference type="Proteomes" id="UP000636709"/>
    </source>
</evidence>
<dbReference type="OrthoDB" id="590695at2759"/>
<keyword evidence="1" id="KW-0611">Plant defense</keyword>
<dbReference type="EC" id="3.2.2.22" evidence="1"/>
<protein>
    <recommendedName>
        <fullName evidence="1">rRNA N-glycosylase</fullName>
        <ecNumber evidence="1">3.2.2.22</ecNumber>
    </recommendedName>
</protein>
<reference evidence="2" key="1">
    <citation type="submission" date="2020-07" db="EMBL/GenBank/DDBJ databases">
        <title>Genome sequence and genetic diversity analysis of an under-domesticated orphan crop, white fonio (Digitaria exilis).</title>
        <authorList>
            <person name="Bennetzen J.L."/>
            <person name="Chen S."/>
            <person name="Ma X."/>
            <person name="Wang X."/>
            <person name="Yssel A.E.J."/>
            <person name="Chaluvadi S.R."/>
            <person name="Johnson M."/>
            <person name="Gangashetty P."/>
            <person name="Hamidou F."/>
            <person name="Sanogo M.D."/>
            <person name="Zwaenepoel A."/>
            <person name="Wallace J."/>
            <person name="Van De Peer Y."/>
            <person name="Van Deynze A."/>
        </authorList>
    </citation>
    <scope>NUCLEOTIDE SEQUENCE</scope>
    <source>
        <tissue evidence="2">Leaves</tissue>
    </source>
</reference>
<keyword evidence="1" id="KW-0652">Protein synthesis inhibitor</keyword>
<dbReference type="Gene3D" id="3.40.420.10">
    <property type="entry name" value="Ricin (A subunit), domain 1"/>
    <property type="match status" value="1"/>
</dbReference>
<evidence type="ECO:0000256" key="1">
    <source>
        <dbReference type="RuleBase" id="RU004915"/>
    </source>
</evidence>
<evidence type="ECO:0000313" key="2">
    <source>
        <dbReference type="EMBL" id="KAF8719944.1"/>
    </source>
</evidence>
<accession>A0A835EY84</accession>
<dbReference type="Proteomes" id="UP000636709">
    <property type="component" value="Unassembled WGS sequence"/>
</dbReference>
<comment type="similarity">
    <text evidence="1">Belongs to the ribosome-inactivating protein family.</text>
</comment>
<organism evidence="2 3">
    <name type="scientific">Digitaria exilis</name>
    <dbReference type="NCBI Taxonomy" id="1010633"/>
    <lineage>
        <taxon>Eukaryota</taxon>
        <taxon>Viridiplantae</taxon>
        <taxon>Streptophyta</taxon>
        <taxon>Embryophyta</taxon>
        <taxon>Tracheophyta</taxon>
        <taxon>Spermatophyta</taxon>
        <taxon>Magnoliopsida</taxon>
        <taxon>Liliopsida</taxon>
        <taxon>Poales</taxon>
        <taxon>Poaceae</taxon>
        <taxon>PACMAD clade</taxon>
        <taxon>Panicoideae</taxon>
        <taxon>Panicodae</taxon>
        <taxon>Paniceae</taxon>
        <taxon>Anthephorinae</taxon>
        <taxon>Digitaria</taxon>
    </lineage>
</organism>
<gene>
    <name evidence="2" type="ORF">HU200_024710</name>
</gene>
<comment type="catalytic activity">
    <reaction evidence="1">
        <text>Endohydrolysis of the N-glycosidic bond at one specific adenosine on the 28S rRNA.</text>
        <dbReference type="EC" id="3.2.2.22"/>
    </reaction>
</comment>
<dbReference type="InterPro" id="IPR036041">
    <property type="entry name" value="Ribosome-inact_prot_sf"/>
</dbReference>
<keyword evidence="1" id="KW-0378">Hydrolase</keyword>